<dbReference type="KEGG" id="qsa:O6P43_025612"/>
<keyword evidence="4" id="KW-0804">Transcription</keyword>
<evidence type="ECO:0000313" key="6">
    <source>
        <dbReference type="EMBL" id="KAJ7953986.1"/>
    </source>
</evidence>
<dbReference type="CDD" id="cd10017">
    <property type="entry name" value="B3_DNA"/>
    <property type="match status" value="1"/>
</dbReference>
<dbReference type="InterPro" id="IPR015300">
    <property type="entry name" value="DNA-bd_pseudobarrel_sf"/>
</dbReference>
<dbReference type="InterPro" id="IPR051442">
    <property type="entry name" value="B3_domain"/>
</dbReference>
<dbReference type="PANTHER" id="PTHR34269:SF11">
    <property type="entry name" value="B3 DOMAIN PROTEIN"/>
    <property type="match status" value="1"/>
</dbReference>
<proteinExistence type="predicted"/>
<dbReference type="PANTHER" id="PTHR34269">
    <property type="entry name" value="TRANSCRIPTION FACTOR B3-DOMAIN FAMILY-RELATED"/>
    <property type="match status" value="1"/>
</dbReference>
<keyword evidence="7" id="KW-1185">Reference proteome</keyword>
<dbReference type="EMBL" id="JARAOO010000010">
    <property type="protein sequence ID" value="KAJ7953986.1"/>
    <property type="molecule type" value="Genomic_DNA"/>
</dbReference>
<evidence type="ECO:0000256" key="4">
    <source>
        <dbReference type="ARBA" id="ARBA00023163"/>
    </source>
</evidence>
<accession>A0AAD7LAV7</accession>
<reference evidence="6" key="1">
    <citation type="journal article" date="2023" name="Science">
        <title>Elucidation of the pathway for biosynthesis of saponin adjuvants from the soapbark tree.</title>
        <authorList>
            <person name="Reed J."/>
            <person name="Orme A."/>
            <person name="El-Demerdash A."/>
            <person name="Owen C."/>
            <person name="Martin L.B.B."/>
            <person name="Misra R.C."/>
            <person name="Kikuchi S."/>
            <person name="Rejzek M."/>
            <person name="Martin A.C."/>
            <person name="Harkess A."/>
            <person name="Leebens-Mack J."/>
            <person name="Louveau T."/>
            <person name="Stephenson M.J."/>
            <person name="Osbourn A."/>
        </authorList>
    </citation>
    <scope>NUCLEOTIDE SEQUENCE</scope>
    <source>
        <strain evidence="6">S10</strain>
    </source>
</reference>
<protein>
    <submittedName>
        <fullName evidence="6">B3 domain-containing protein</fullName>
    </submittedName>
</protein>
<dbReference type="Gene3D" id="2.40.330.10">
    <property type="entry name" value="DNA-binding pseudobarrel domain"/>
    <property type="match status" value="1"/>
</dbReference>
<dbReference type="GO" id="GO:0003677">
    <property type="term" value="F:DNA binding"/>
    <property type="evidence" value="ECO:0007669"/>
    <property type="project" value="UniProtKB-KW"/>
</dbReference>
<keyword evidence="2" id="KW-0805">Transcription regulation</keyword>
<dbReference type="InterPro" id="IPR003340">
    <property type="entry name" value="B3_DNA-bd"/>
</dbReference>
<comment type="subcellular location">
    <subcellularLocation>
        <location evidence="1">Nucleus</location>
    </subcellularLocation>
</comment>
<evidence type="ECO:0000256" key="2">
    <source>
        <dbReference type="ARBA" id="ARBA00023015"/>
    </source>
</evidence>
<sequence length="210" mass="24734">MEKQPIIKTHLFFPAKDVDHQTVEDSSSSASIFESFKVSKEKEGEEEVLEYEISTEISLSFWSEKLNNKRKFNSAESSHNKKDEDTTLKLYDHKDPWKIKKILTYSELSRLLLSNELVKKHVLPVLPFDEVNKVESEDGIKIKIWDMDIGSKQYELVLKRWASSKCYVLNEGWTQDFVKRRELNKEDEIGFHWDSSQHRFNFSVLKIDAN</sequence>
<comment type="caution">
    <text evidence="6">The sequence shown here is derived from an EMBL/GenBank/DDBJ whole genome shotgun (WGS) entry which is preliminary data.</text>
</comment>
<dbReference type="Proteomes" id="UP001163823">
    <property type="component" value="Chromosome 10"/>
</dbReference>
<name>A0AAD7LAV7_QUISA</name>
<dbReference type="GO" id="GO:0005634">
    <property type="term" value="C:nucleus"/>
    <property type="evidence" value="ECO:0007669"/>
    <property type="project" value="UniProtKB-SubCell"/>
</dbReference>
<evidence type="ECO:0000256" key="1">
    <source>
        <dbReference type="ARBA" id="ARBA00004123"/>
    </source>
</evidence>
<evidence type="ECO:0000256" key="5">
    <source>
        <dbReference type="ARBA" id="ARBA00023242"/>
    </source>
</evidence>
<evidence type="ECO:0000256" key="3">
    <source>
        <dbReference type="ARBA" id="ARBA00023125"/>
    </source>
</evidence>
<dbReference type="SUPFAM" id="SSF101936">
    <property type="entry name" value="DNA-binding pseudobarrel domain"/>
    <property type="match status" value="1"/>
</dbReference>
<gene>
    <name evidence="6" type="ORF">O6P43_025612</name>
</gene>
<keyword evidence="3" id="KW-0238">DNA-binding</keyword>
<keyword evidence="5" id="KW-0539">Nucleus</keyword>
<evidence type="ECO:0000313" key="7">
    <source>
        <dbReference type="Proteomes" id="UP001163823"/>
    </source>
</evidence>
<organism evidence="6 7">
    <name type="scientific">Quillaja saponaria</name>
    <name type="common">Soap bark tree</name>
    <dbReference type="NCBI Taxonomy" id="32244"/>
    <lineage>
        <taxon>Eukaryota</taxon>
        <taxon>Viridiplantae</taxon>
        <taxon>Streptophyta</taxon>
        <taxon>Embryophyta</taxon>
        <taxon>Tracheophyta</taxon>
        <taxon>Spermatophyta</taxon>
        <taxon>Magnoliopsida</taxon>
        <taxon>eudicotyledons</taxon>
        <taxon>Gunneridae</taxon>
        <taxon>Pentapetalae</taxon>
        <taxon>rosids</taxon>
        <taxon>fabids</taxon>
        <taxon>Fabales</taxon>
        <taxon>Quillajaceae</taxon>
        <taxon>Quillaja</taxon>
    </lineage>
</organism>
<dbReference type="AlphaFoldDB" id="A0AAD7LAV7"/>